<organism evidence="7 8">
    <name type="scientific">Novipirellula rosea</name>
    <dbReference type="NCBI Taxonomy" id="1031540"/>
    <lineage>
        <taxon>Bacteria</taxon>
        <taxon>Pseudomonadati</taxon>
        <taxon>Planctomycetota</taxon>
        <taxon>Planctomycetia</taxon>
        <taxon>Pirellulales</taxon>
        <taxon>Pirellulaceae</taxon>
        <taxon>Novipirellula</taxon>
    </lineage>
</organism>
<dbReference type="RefSeq" id="WP_345321179.1">
    <property type="nucleotide sequence ID" value="NZ_BAABGA010000022.1"/>
</dbReference>
<reference evidence="8" key="1">
    <citation type="journal article" date="2019" name="Int. J. Syst. Evol. Microbiol.">
        <title>The Global Catalogue of Microorganisms (GCM) 10K type strain sequencing project: providing services to taxonomists for standard genome sequencing and annotation.</title>
        <authorList>
            <consortium name="The Broad Institute Genomics Platform"/>
            <consortium name="The Broad Institute Genome Sequencing Center for Infectious Disease"/>
            <person name="Wu L."/>
            <person name="Ma J."/>
        </authorList>
    </citation>
    <scope>NUCLEOTIDE SEQUENCE [LARGE SCALE GENOMIC DNA]</scope>
    <source>
        <strain evidence="8">JCM 17759</strain>
    </source>
</reference>
<evidence type="ECO:0000256" key="1">
    <source>
        <dbReference type="ARBA" id="ARBA00010688"/>
    </source>
</evidence>
<dbReference type="Pfam" id="PF00294">
    <property type="entry name" value="PfkB"/>
    <property type="match status" value="2"/>
</dbReference>
<dbReference type="PANTHER" id="PTHR43085:SF1">
    <property type="entry name" value="PSEUDOURIDINE KINASE-RELATED"/>
    <property type="match status" value="1"/>
</dbReference>
<dbReference type="SUPFAM" id="SSF53613">
    <property type="entry name" value="Ribokinase-like"/>
    <property type="match status" value="1"/>
</dbReference>
<dbReference type="GO" id="GO:0016301">
    <property type="term" value="F:kinase activity"/>
    <property type="evidence" value="ECO:0007669"/>
    <property type="project" value="UniProtKB-KW"/>
</dbReference>
<evidence type="ECO:0000259" key="6">
    <source>
        <dbReference type="Pfam" id="PF00294"/>
    </source>
</evidence>
<dbReference type="Gene3D" id="3.40.1190.20">
    <property type="match status" value="1"/>
</dbReference>
<proteinExistence type="inferred from homology"/>
<name>A0ABP8MJZ8_9BACT</name>
<keyword evidence="2" id="KW-0808">Transferase</keyword>
<evidence type="ECO:0000256" key="5">
    <source>
        <dbReference type="ARBA" id="ARBA00022840"/>
    </source>
</evidence>
<evidence type="ECO:0000313" key="8">
    <source>
        <dbReference type="Proteomes" id="UP001500840"/>
    </source>
</evidence>
<keyword evidence="8" id="KW-1185">Reference proteome</keyword>
<keyword evidence="5" id="KW-0067">ATP-binding</keyword>
<feature type="domain" description="Carbohydrate kinase PfkB" evidence="6">
    <location>
        <begin position="173"/>
        <end position="310"/>
    </location>
</feature>
<sequence length="319" mass="34587">MTSHAPKTSLEFRGSPLIIGEVLLDHFPDGRSILGGAPFNVAWNLQGLGRKPTFVSSVGDDPEGKQIRERMADWGMKLDGLQTNPQHQTGAVQVTLENGQPSYDIVYPRAYDFIEPPQVSSANAGTGRQEAGASLSIDDAHSIFYHGTLAWRAPQTRDTLKYWIANSTASRFVDINIREPWFDSKWLPELLSGADFIKLNDEELAGISGLPCSSEDEVRRAVEKISGQYGSSAVYFITCGSRGAYAITHDCAFFAAAPKPESMVDTVGAGDGFAAATIDGILAGISYQQVIERAVRFAARICGLRGATTTDESVYELDQ</sequence>
<dbReference type="InterPro" id="IPR011611">
    <property type="entry name" value="PfkB_dom"/>
</dbReference>
<dbReference type="InterPro" id="IPR050306">
    <property type="entry name" value="PfkB_Carbo_kinase"/>
</dbReference>
<dbReference type="EMBL" id="BAABGA010000022">
    <property type="protein sequence ID" value="GAA4450707.1"/>
    <property type="molecule type" value="Genomic_DNA"/>
</dbReference>
<comment type="similarity">
    <text evidence="1">Belongs to the carbohydrate kinase PfkB family.</text>
</comment>
<evidence type="ECO:0000313" key="7">
    <source>
        <dbReference type="EMBL" id="GAA4450707.1"/>
    </source>
</evidence>
<gene>
    <name evidence="7" type="ORF">GCM10023156_17260</name>
</gene>
<evidence type="ECO:0000256" key="2">
    <source>
        <dbReference type="ARBA" id="ARBA00022679"/>
    </source>
</evidence>
<dbReference type="InterPro" id="IPR029056">
    <property type="entry name" value="Ribokinase-like"/>
</dbReference>
<keyword evidence="4 7" id="KW-0418">Kinase</keyword>
<dbReference type="PANTHER" id="PTHR43085">
    <property type="entry name" value="HEXOKINASE FAMILY MEMBER"/>
    <property type="match status" value="1"/>
</dbReference>
<evidence type="ECO:0000256" key="3">
    <source>
        <dbReference type="ARBA" id="ARBA00022741"/>
    </source>
</evidence>
<keyword evidence="3" id="KW-0547">Nucleotide-binding</keyword>
<evidence type="ECO:0000256" key="4">
    <source>
        <dbReference type="ARBA" id="ARBA00022777"/>
    </source>
</evidence>
<dbReference type="Proteomes" id="UP001500840">
    <property type="component" value="Unassembled WGS sequence"/>
</dbReference>
<accession>A0ABP8MJZ8</accession>
<comment type="caution">
    <text evidence="7">The sequence shown here is derived from an EMBL/GenBank/DDBJ whole genome shotgun (WGS) entry which is preliminary data.</text>
</comment>
<feature type="domain" description="Carbohydrate kinase PfkB" evidence="6">
    <location>
        <begin position="28"/>
        <end position="101"/>
    </location>
</feature>
<protein>
    <submittedName>
        <fullName evidence="7">Carbohydrate kinase</fullName>
    </submittedName>
</protein>